<dbReference type="GO" id="GO:0031418">
    <property type="term" value="F:L-ascorbic acid binding"/>
    <property type="evidence" value="ECO:0007669"/>
    <property type="project" value="UniProtKB-KW"/>
</dbReference>
<evidence type="ECO:0000256" key="6">
    <source>
        <dbReference type="ARBA" id="ARBA00023004"/>
    </source>
</evidence>
<gene>
    <name evidence="9" type="ORF">AMON00008_LOCUS19634</name>
</gene>
<keyword evidence="6" id="KW-0408">Iron</keyword>
<comment type="cofactor">
    <cofactor evidence="1">
        <name>L-ascorbate</name>
        <dbReference type="ChEBI" id="CHEBI:38290"/>
    </cofactor>
</comment>
<dbReference type="PANTHER" id="PTHR24014">
    <property type="entry name" value="2-OXOGLUTARATE AND IRON-DEPENDENT OXYGENASE DOMAIN-CONTAINING PROTEIN 2"/>
    <property type="match status" value="1"/>
</dbReference>
<dbReference type="GO" id="GO:0005506">
    <property type="term" value="F:iron ion binding"/>
    <property type="evidence" value="ECO:0007669"/>
    <property type="project" value="InterPro"/>
</dbReference>
<name>A0A7S4UZZ7_9DINO</name>
<evidence type="ECO:0000256" key="3">
    <source>
        <dbReference type="ARBA" id="ARBA00022896"/>
    </source>
</evidence>
<keyword evidence="2" id="KW-0479">Metal-binding</keyword>
<dbReference type="PROSITE" id="PS51471">
    <property type="entry name" value="FE2OG_OXY"/>
    <property type="match status" value="1"/>
</dbReference>
<reference evidence="9" key="1">
    <citation type="submission" date="2021-01" db="EMBL/GenBank/DDBJ databases">
        <authorList>
            <person name="Corre E."/>
            <person name="Pelletier E."/>
            <person name="Niang G."/>
            <person name="Scheremetjew M."/>
            <person name="Finn R."/>
            <person name="Kale V."/>
            <person name="Holt S."/>
            <person name="Cochrane G."/>
            <person name="Meng A."/>
            <person name="Brown T."/>
            <person name="Cohen L."/>
        </authorList>
    </citation>
    <scope>NUCLEOTIDE SEQUENCE</scope>
    <source>
        <strain evidence="9">CCMP3105</strain>
    </source>
</reference>
<dbReference type="InterPro" id="IPR036770">
    <property type="entry name" value="Ankyrin_rpt-contain_sf"/>
</dbReference>
<keyword evidence="7" id="KW-0040">ANK repeat</keyword>
<dbReference type="GO" id="GO:0051213">
    <property type="term" value="F:dioxygenase activity"/>
    <property type="evidence" value="ECO:0007669"/>
    <property type="project" value="UniProtKB-KW"/>
</dbReference>
<dbReference type="SMART" id="SM00702">
    <property type="entry name" value="P4Hc"/>
    <property type="match status" value="1"/>
</dbReference>
<evidence type="ECO:0000256" key="2">
    <source>
        <dbReference type="ARBA" id="ARBA00022723"/>
    </source>
</evidence>
<keyword evidence="3" id="KW-0847">Vitamin C</keyword>
<dbReference type="PROSITE" id="PS50297">
    <property type="entry name" value="ANK_REP_REGION"/>
    <property type="match status" value="2"/>
</dbReference>
<organism evidence="9">
    <name type="scientific">Alexandrium monilatum</name>
    <dbReference type="NCBI Taxonomy" id="311494"/>
    <lineage>
        <taxon>Eukaryota</taxon>
        <taxon>Sar</taxon>
        <taxon>Alveolata</taxon>
        <taxon>Dinophyceae</taxon>
        <taxon>Gonyaulacales</taxon>
        <taxon>Pyrocystaceae</taxon>
        <taxon>Alexandrium</taxon>
    </lineage>
</organism>
<dbReference type="Gene3D" id="1.25.40.20">
    <property type="entry name" value="Ankyrin repeat-containing domain"/>
    <property type="match status" value="1"/>
</dbReference>
<feature type="repeat" description="ANK" evidence="7">
    <location>
        <begin position="70"/>
        <end position="102"/>
    </location>
</feature>
<evidence type="ECO:0000256" key="1">
    <source>
        <dbReference type="ARBA" id="ARBA00001961"/>
    </source>
</evidence>
<evidence type="ECO:0000256" key="4">
    <source>
        <dbReference type="ARBA" id="ARBA00022964"/>
    </source>
</evidence>
<dbReference type="InterPro" id="IPR005123">
    <property type="entry name" value="Oxoglu/Fe-dep_dioxygenase_dom"/>
</dbReference>
<dbReference type="InterPro" id="IPR002110">
    <property type="entry name" value="Ankyrin_rpt"/>
</dbReference>
<dbReference type="PANTHER" id="PTHR24014:SF4">
    <property type="entry name" value="2-OXOGLUTARATE AND IRON-DEPENDENT OXYGENASE DOMAIN-CONTAINING PROTEIN 2"/>
    <property type="match status" value="1"/>
</dbReference>
<dbReference type="SMART" id="SM00248">
    <property type="entry name" value="ANK"/>
    <property type="match status" value="3"/>
</dbReference>
<evidence type="ECO:0000313" key="9">
    <source>
        <dbReference type="EMBL" id="CAE4582059.1"/>
    </source>
</evidence>
<dbReference type="EMBL" id="HBNR01028830">
    <property type="protein sequence ID" value="CAE4582059.1"/>
    <property type="molecule type" value="Transcribed_RNA"/>
</dbReference>
<evidence type="ECO:0000256" key="5">
    <source>
        <dbReference type="ARBA" id="ARBA00023002"/>
    </source>
</evidence>
<dbReference type="InterPro" id="IPR006620">
    <property type="entry name" value="Pro_4_hyd_alph"/>
</dbReference>
<feature type="repeat" description="ANK" evidence="7">
    <location>
        <begin position="103"/>
        <end position="135"/>
    </location>
</feature>
<dbReference type="Pfam" id="PF12796">
    <property type="entry name" value="Ank_2"/>
    <property type="match status" value="1"/>
</dbReference>
<dbReference type="SUPFAM" id="SSF48403">
    <property type="entry name" value="Ankyrin repeat"/>
    <property type="match status" value="1"/>
</dbReference>
<keyword evidence="4" id="KW-0223">Dioxygenase</keyword>
<protein>
    <recommendedName>
        <fullName evidence="8">Fe2OG dioxygenase domain-containing protein</fullName>
    </recommendedName>
</protein>
<evidence type="ECO:0000256" key="7">
    <source>
        <dbReference type="PROSITE-ProRule" id="PRU00023"/>
    </source>
</evidence>
<feature type="domain" description="Fe2OG dioxygenase" evidence="8">
    <location>
        <begin position="409"/>
        <end position="517"/>
    </location>
</feature>
<dbReference type="Pfam" id="PF00023">
    <property type="entry name" value="Ank"/>
    <property type="match status" value="1"/>
</dbReference>
<proteinExistence type="predicted"/>
<dbReference type="AlphaFoldDB" id="A0A7S4UZZ7"/>
<dbReference type="PROSITE" id="PS50088">
    <property type="entry name" value="ANK_REPEAT"/>
    <property type="match status" value="3"/>
</dbReference>
<dbReference type="Pfam" id="PF25238">
    <property type="entry name" value="OGFOD2-like"/>
    <property type="match status" value="1"/>
</dbReference>
<keyword evidence="5" id="KW-0560">Oxidoreductase</keyword>
<sequence>MADSCPLSLGGASLGLQGGASLGLHGGASLSLQGDGVGNPTHELLMLIANDDAEGMTQALRAGMKWSVFQIGSPVHAAVTYGAAACVERLLADGAAVDAPNKDGHTPLHLAAVEGSAGVVTALLAARADALAKSWDARAKLMSGGLVIDMPGGRTPLHLAAVHANVEAVRVLLEACPEAAGIADLDGATPRDAGLREGACTRKAAPPPGRVAVAQLLAPDAPIPAPEELQRLAEADMVKRRKRGDATERERKAVLEAAALAAALPAAGGYEAADSELYGLSAAGLSGLLAPELAAALEEPHAATRTEALRGLLKELTPGVHAFRLFSVGQPTDDGRQGSFGQRLLTELAAIEAWATSTGWDLKRPNSMNRYGVVLKDVGLGSLAAALASAVVAPLATLLWPERTEGGLGNLHAFTVRYRGGEDRRLDTHVDSSEVTLNVCLGGGFRGGGVYFHGLASENGGDHGDAMASPHPVDCPHCRVTHPHEPGLALLHLGEHIHGAHNIEEGERTNLVLWCRRQA</sequence>
<feature type="repeat" description="ANK" evidence="7">
    <location>
        <begin position="152"/>
        <end position="174"/>
    </location>
</feature>
<accession>A0A7S4UZZ7</accession>
<dbReference type="GO" id="GO:0016705">
    <property type="term" value="F:oxidoreductase activity, acting on paired donors, with incorporation or reduction of molecular oxygen"/>
    <property type="evidence" value="ECO:0007669"/>
    <property type="project" value="InterPro"/>
</dbReference>
<evidence type="ECO:0000259" key="8">
    <source>
        <dbReference type="PROSITE" id="PS51471"/>
    </source>
</evidence>